<name>A0A4C1XB33_EUMVA</name>
<gene>
    <name evidence="2" type="ORF">EVAR_42402_1</name>
</gene>
<protein>
    <submittedName>
        <fullName evidence="2">Uncharacterized protein</fullName>
    </submittedName>
</protein>
<evidence type="ECO:0000313" key="2">
    <source>
        <dbReference type="EMBL" id="GBP59497.1"/>
    </source>
</evidence>
<organism evidence="2 3">
    <name type="scientific">Eumeta variegata</name>
    <name type="common">Bagworm moth</name>
    <name type="synonym">Eumeta japonica</name>
    <dbReference type="NCBI Taxonomy" id="151549"/>
    <lineage>
        <taxon>Eukaryota</taxon>
        <taxon>Metazoa</taxon>
        <taxon>Ecdysozoa</taxon>
        <taxon>Arthropoda</taxon>
        <taxon>Hexapoda</taxon>
        <taxon>Insecta</taxon>
        <taxon>Pterygota</taxon>
        <taxon>Neoptera</taxon>
        <taxon>Endopterygota</taxon>
        <taxon>Lepidoptera</taxon>
        <taxon>Glossata</taxon>
        <taxon>Ditrysia</taxon>
        <taxon>Tineoidea</taxon>
        <taxon>Psychidae</taxon>
        <taxon>Oiketicinae</taxon>
        <taxon>Eumeta</taxon>
    </lineage>
</organism>
<dbReference type="Proteomes" id="UP000299102">
    <property type="component" value="Unassembled WGS sequence"/>
</dbReference>
<keyword evidence="3" id="KW-1185">Reference proteome</keyword>
<feature type="region of interest" description="Disordered" evidence="1">
    <location>
        <begin position="1"/>
        <end position="45"/>
    </location>
</feature>
<reference evidence="2 3" key="1">
    <citation type="journal article" date="2019" name="Commun. Biol.">
        <title>The bagworm genome reveals a unique fibroin gene that provides high tensile strength.</title>
        <authorList>
            <person name="Kono N."/>
            <person name="Nakamura H."/>
            <person name="Ohtoshi R."/>
            <person name="Tomita M."/>
            <person name="Numata K."/>
            <person name="Arakawa K."/>
        </authorList>
    </citation>
    <scope>NUCLEOTIDE SEQUENCE [LARGE SCALE GENOMIC DNA]</scope>
</reference>
<dbReference type="AlphaFoldDB" id="A0A4C1XB33"/>
<evidence type="ECO:0000256" key="1">
    <source>
        <dbReference type="SAM" id="MobiDB-lite"/>
    </source>
</evidence>
<comment type="caution">
    <text evidence="2">The sequence shown here is derived from an EMBL/GenBank/DDBJ whole genome shotgun (WGS) entry which is preliminary data.</text>
</comment>
<sequence>MVAVTSHARAQSPARAQGRPRRFPHVGAGRAGERARAEEPDGSPSWPTYRATFDRTFVRARLFARPASDARRRRDARPSSHSLGLWVLRFPRGAGACAHSDRQTRESVNYYRRSRGYFLQAVRCVNLFKFNFKSINFGYDTVLDSDPESTLAYDHSPVLNRGPSAGSQFCSPYRFEFQYRSRFQFIRSRNKCKVWILLQTILYPNCRVKRYETSASPQCWFGRPPAATVPSRLRFQHLLASHLARRQATRQVYERSMA</sequence>
<proteinExistence type="predicted"/>
<evidence type="ECO:0000313" key="3">
    <source>
        <dbReference type="Proteomes" id="UP000299102"/>
    </source>
</evidence>
<accession>A0A4C1XB33</accession>
<dbReference type="EMBL" id="BGZK01000763">
    <property type="protein sequence ID" value="GBP59497.1"/>
    <property type="molecule type" value="Genomic_DNA"/>
</dbReference>